<proteinExistence type="predicted"/>
<dbReference type="AlphaFoldDB" id="A0AAU1M5F7"/>
<reference evidence="1" key="1">
    <citation type="submission" date="2022-10" db="EMBL/GenBank/DDBJ databases">
        <title>The complete genomes of actinobacterial strains from the NBC collection.</title>
        <authorList>
            <person name="Joergensen T.S."/>
            <person name="Alvarez Arevalo M."/>
            <person name="Sterndorff E.B."/>
            <person name="Faurdal D."/>
            <person name="Vuksanovic O."/>
            <person name="Mourched A.-S."/>
            <person name="Charusanti P."/>
            <person name="Shaw S."/>
            <person name="Blin K."/>
            <person name="Weber T."/>
        </authorList>
    </citation>
    <scope>NUCLEOTIDE SEQUENCE</scope>
    <source>
        <strain evidence="1">NBC_00148</strain>
        <plasmid evidence="1">unnamed1</plasmid>
    </source>
</reference>
<organism evidence="1">
    <name type="scientific">Streptomyces sp. NBC_00148</name>
    <dbReference type="NCBI Taxonomy" id="2903626"/>
    <lineage>
        <taxon>Bacteria</taxon>
        <taxon>Bacillati</taxon>
        <taxon>Actinomycetota</taxon>
        <taxon>Actinomycetes</taxon>
        <taxon>Kitasatosporales</taxon>
        <taxon>Streptomycetaceae</taxon>
        <taxon>Streptomyces</taxon>
    </lineage>
</organism>
<protein>
    <submittedName>
        <fullName evidence="1">Uncharacterized protein</fullName>
    </submittedName>
</protein>
<geneLocation type="plasmid" evidence="1">
    <name>unnamed1</name>
</geneLocation>
<dbReference type="EMBL" id="CP108170">
    <property type="protein sequence ID" value="WTQ78733.1"/>
    <property type="molecule type" value="Genomic_DNA"/>
</dbReference>
<name>A0AAU1M5F7_9ACTN</name>
<accession>A0AAU1M5F7</accession>
<keyword evidence="1" id="KW-0614">Plasmid</keyword>
<sequence>MSADQIDDPWAAVTVTAAPTYEQQLDAAGYGDTARQRYIDESGHDPEYAECTWDEMIVPAAEASGEIPAQPTEPVSPTVRAEWVARGQAMRAYWEQTPVEQGGYDPLSNTNPPGAEAQFHTIVDQTTTQIMQDVGVELTESIEQMGTHGDNAVDELYGQYQAVPDDEPEIEI</sequence>
<dbReference type="RefSeq" id="WP_331718239.1">
    <property type="nucleotide sequence ID" value="NZ_CP108170.1"/>
</dbReference>
<evidence type="ECO:0000313" key="1">
    <source>
        <dbReference type="EMBL" id="WTQ78733.1"/>
    </source>
</evidence>
<gene>
    <name evidence="1" type="ORF">OG222_36975</name>
</gene>